<reference evidence="5 6" key="1">
    <citation type="submission" date="2015-08" db="EMBL/GenBank/DDBJ databases">
        <title>The complete genome sequence of Bacillus beveridgei MLTeJB.</title>
        <authorList>
            <person name="Hanson T.E."/>
            <person name="Mesa C."/>
            <person name="Basesman S.M."/>
            <person name="Oremland R.S."/>
        </authorList>
    </citation>
    <scope>NUCLEOTIDE SEQUENCE [LARGE SCALE GENOMIC DNA]</scope>
    <source>
        <strain evidence="5 6">MLTeJB</strain>
    </source>
</reference>
<protein>
    <recommendedName>
        <fullName evidence="2 3">Single-stranded DNA-binding protein</fullName>
    </recommendedName>
</protein>
<evidence type="ECO:0000256" key="2">
    <source>
        <dbReference type="PIRNR" id="PIRNR002070"/>
    </source>
</evidence>
<dbReference type="CDD" id="cd04496">
    <property type="entry name" value="SSB_OBF"/>
    <property type="match status" value="1"/>
</dbReference>
<dbReference type="RefSeq" id="WP_069364065.1">
    <property type="nucleotide sequence ID" value="NZ_CP012502.1"/>
</dbReference>
<dbReference type="AlphaFoldDB" id="A0A1D7QSF8"/>
<dbReference type="InterPro" id="IPR012340">
    <property type="entry name" value="NA-bd_OB-fold"/>
</dbReference>
<dbReference type="GO" id="GO:0003697">
    <property type="term" value="F:single-stranded DNA binding"/>
    <property type="evidence" value="ECO:0007669"/>
    <property type="project" value="InterPro"/>
</dbReference>
<dbReference type="Proteomes" id="UP000094463">
    <property type="component" value="Chromosome"/>
</dbReference>
<dbReference type="EMBL" id="CP012502">
    <property type="protein sequence ID" value="AOM81938.1"/>
    <property type="molecule type" value="Genomic_DNA"/>
</dbReference>
<evidence type="ECO:0000313" key="5">
    <source>
        <dbReference type="EMBL" id="AOM81938.1"/>
    </source>
</evidence>
<name>A0A1D7QSF8_9BACI</name>
<dbReference type="Gene3D" id="2.40.50.140">
    <property type="entry name" value="Nucleic acid-binding proteins"/>
    <property type="match status" value="1"/>
</dbReference>
<dbReference type="SUPFAM" id="SSF50249">
    <property type="entry name" value="Nucleic acid-binding proteins"/>
    <property type="match status" value="1"/>
</dbReference>
<dbReference type="PROSITE" id="PS50935">
    <property type="entry name" value="SSB"/>
    <property type="match status" value="1"/>
</dbReference>
<evidence type="ECO:0000256" key="3">
    <source>
        <dbReference type="RuleBase" id="RU000524"/>
    </source>
</evidence>
<dbReference type="STRING" id="632773.BBEV_0545"/>
<evidence type="ECO:0000256" key="1">
    <source>
        <dbReference type="ARBA" id="ARBA00023125"/>
    </source>
</evidence>
<proteinExistence type="predicted"/>
<dbReference type="PIRSF" id="PIRSF002070">
    <property type="entry name" value="SSB"/>
    <property type="match status" value="1"/>
</dbReference>
<organism evidence="5 6">
    <name type="scientific">Salisediminibacterium beveridgei</name>
    <dbReference type="NCBI Taxonomy" id="632773"/>
    <lineage>
        <taxon>Bacteria</taxon>
        <taxon>Bacillati</taxon>
        <taxon>Bacillota</taxon>
        <taxon>Bacilli</taxon>
        <taxon>Bacillales</taxon>
        <taxon>Bacillaceae</taxon>
        <taxon>Salisediminibacterium</taxon>
    </lineage>
</organism>
<evidence type="ECO:0000313" key="6">
    <source>
        <dbReference type="Proteomes" id="UP000094463"/>
    </source>
</evidence>
<dbReference type="InterPro" id="IPR000424">
    <property type="entry name" value="Primosome_PriB/ssb"/>
</dbReference>
<dbReference type="InterPro" id="IPR011344">
    <property type="entry name" value="ssDNA-bd"/>
</dbReference>
<feature type="region of interest" description="Disordered" evidence="4">
    <location>
        <begin position="123"/>
        <end position="158"/>
    </location>
</feature>
<keyword evidence="1 2" id="KW-0238">DNA-binding</keyword>
<keyword evidence="6" id="KW-1185">Reference proteome</keyword>
<gene>
    <name evidence="5" type="primary">ssb-2</name>
    <name evidence="5" type="ORF">BBEV_0545</name>
</gene>
<sequence length="158" mass="17681">MNQFTIVGRIANDPKLGTTAHGKHYVRFHVAVRRDFKSKDNEYKTDFIPVVAWRTTAERIHDYCGKGSIVTINGRMMPMTYLPQGHARYNSIELVAESVGFQYLKRVPGRGADNEPQALINEALDPHSQEAPDSFGGADSVKESRMPYKTVAKEGALQ</sequence>
<dbReference type="NCBIfam" id="TIGR00621">
    <property type="entry name" value="ssb"/>
    <property type="match status" value="1"/>
</dbReference>
<dbReference type="GO" id="GO:0006260">
    <property type="term" value="P:DNA replication"/>
    <property type="evidence" value="ECO:0007669"/>
    <property type="project" value="InterPro"/>
</dbReference>
<dbReference type="KEGG" id="bbev:BBEV_0545"/>
<evidence type="ECO:0000256" key="4">
    <source>
        <dbReference type="SAM" id="MobiDB-lite"/>
    </source>
</evidence>
<accession>A0A1D7QSF8</accession>
<dbReference type="Pfam" id="PF00436">
    <property type="entry name" value="SSB"/>
    <property type="match status" value="1"/>
</dbReference>